<dbReference type="Gene3D" id="1.10.15.40">
    <property type="entry name" value="Electron transport complex subunit B, putative Fe-S cluster"/>
    <property type="match status" value="1"/>
</dbReference>
<proteinExistence type="predicted"/>
<evidence type="ECO:0000256" key="1">
    <source>
        <dbReference type="ARBA" id="ARBA00022485"/>
    </source>
</evidence>
<dbReference type="AlphaFoldDB" id="A0A645I5E9"/>
<organism evidence="6">
    <name type="scientific">bioreactor metagenome</name>
    <dbReference type="NCBI Taxonomy" id="1076179"/>
    <lineage>
        <taxon>unclassified sequences</taxon>
        <taxon>metagenomes</taxon>
        <taxon>ecological metagenomes</taxon>
    </lineage>
</organism>
<keyword evidence="1" id="KW-0004">4Fe-4S</keyword>
<dbReference type="EMBL" id="VSSQ01107281">
    <property type="protein sequence ID" value="MPN46535.1"/>
    <property type="molecule type" value="Genomic_DNA"/>
</dbReference>
<evidence type="ECO:0000256" key="2">
    <source>
        <dbReference type="ARBA" id="ARBA00022723"/>
    </source>
</evidence>
<dbReference type="InterPro" id="IPR007202">
    <property type="entry name" value="4Fe-4S_dom"/>
</dbReference>
<evidence type="ECO:0000256" key="3">
    <source>
        <dbReference type="ARBA" id="ARBA00023004"/>
    </source>
</evidence>
<evidence type="ECO:0000259" key="5">
    <source>
        <dbReference type="PROSITE" id="PS51656"/>
    </source>
</evidence>
<dbReference type="GO" id="GO:0051539">
    <property type="term" value="F:4 iron, 4 sulfur cluster binding"/>
    <property type="evidence" value="ECO:0007669"/>
    <property type="project" value="UniProtKB-KW"/>
</dbReference>
<accession>A0A645I5E9</accession>
<reference evidence="6" key="1">
    <citation type="submission" date="2019-08" db="EMBL/GenBank/DDBJ databases">
        <authorList>
            <person name="Kucharzyk K."/>
            <person name="Murdoch R.W."/>
            <person name="Higgins S."/>
            <person name="Loffler F."/>
        </authorList>
    </citation>
    <scope>NUCLEOTIDE SEQUENCE</scope>
</reference>
<gene>
    <name evidence="6" type="ORF">SDC9_194124</name>
</gene>
<keyword evidence="3" id="KW-0408">Iron</keyword>
<dbReference type="PROSITE" id="PS51656">
    <property type="entry name" value="4FE4S"/>
    <property type="match status" value="1"/>
</dbReference>
<feature type="domain" description="4Fe-4S" evidence="5">
    <location>
        <begin position="52"/>
        <end position="107"/>
    </location>
</feature>
<sequence length="107" mass="12252">MKYARNIKDTKHTEEELNKFIEMYESGFIRLTEKIEPKPVMMLDKDIVKSIQKMEFVTEILKGLPGLDCGICGSPTCRAFAEDIVKGENSRAICMIKTMNGFKNRKS</sequence>
<comment type="caution">
    <text evidence="6">The sequence shown here is derived from an EMBL/GenBank/DDBJ whole genome shotgun (WGS) entry which is preliminary data.</text>
</comment>
<dbReference type="GO" id="GO:0046872">
    <property type="term" value="F:metal ion binding"/>
    <property type="evidence" value="ECO:0007669"/>
    <property type="project" value="UniProtKB-KW"/>
</dbReference>
<name>A0A645I5E9_9ZZZZ</name>
<protein>
    <recommendedName>
        <fullName evidence="5">4Fe-4S domain-containing protein</fullName>
    </recommendedName>
</protein>
<dbReference type="Pfam" id="PF04060">
    <property type="entry name" value="FeS"/>
    <property type="match status" value="1"/>
</dbReference>
<keyword evidence="2" id="KW-0479">Metal-binding</keyword>
<keyword evidence="4" id="KW-0411">Iron-sulfur</keyword>
<evidence type="ECO:0000256" key="4">
    <source>
        <dbReference type="ARBA" id="ARBA00023014"/>
    </source>
</evidence>
<evidence type="ECO:0000313" key="6">
    <source>
        <dbReference type="EMBL" id="MPN46535.1"/>
    </source>
</evidence>